<name>A0AB36SBY9_9ENTE</name>
<dbReference type="RefSeq" id="WP_098049617.1">
    <property type="nucleotide sequence ID" value="NZ_UGIP01000002.1"/>
</dbReference>
<dbReference type="EMBL" id="PDEB01000004">
    <property type="protein sequence ID" value="PEH46465.1"/>
    <property type="molecule type" value="Genomic_DNA"/>
</dbReference>
<organism evidence="1 2">
    <name type="scientific">Enterococcus durans</name>
    <dbReference type="NCBI Taxonomy" id="53345"/>
    <lineage>
        <taxon>Bacteria</taxon>
        <taxon>Bacillati</taxon>
        <taxon>Bacillota</taxon>
        <taxon>Bacilli</taxon>
        <taxon>Lactobacillales</taxon>
        <taxon>Enterococcaceae</taxon>
        <taxon>Enterococcus</taxon>
    </lineage>
</organism>
<comment type="caution">
    <text evidence="1">The sequence shown here is derived from an EMBL/GenBank/DDBJ whole genome shotgun (WGS) entry which is preliminary data.</text>
</comment>
<evidence type="ECO:0000313" key="1">
    <source>
        <dbReference type="EMBL" id="PEH46465.1"/>
    </source>
</evidence>
<protein>
    <submittedName>
        <fullName evidence="1">Uncharacterized protein</fullName>
    </submittedName>
</protein>
<dbReference type="AlphaFoldDB" id="A0AB36SBY9"/>
<accession>A0AB36SBY9</accession>
<sequence>MSYDVHFILNEQEENTHIIENMVIVNKDNFFLPVQLFRSIVKTALAEKLTNLAQILNQWEGEVLVK</sequence>
<reference evidence="1 2" key="1">
    <citation type="submission" date="2017-09" db="EMBL/GenBank/DDBJ databases">
        <title>FDA dAtabase for Regulatory Grade micrObial Sequences (FDA-ARGOS): Supporting development and validation of Infectious Disease Dx tests.</title>
        <authorList>
            <person name="Minogue T."/>
            <person name="Wolcott M."/>
            <person name="Wasieloski L."/>
            <person name="Aguilar W."/>
            <person name="Moore D."/>
            <person name="Tallon L.J."/>
            <person name="Sadzewicz L."/>
            <person name="Ott S."/>
            <person name="Zhao X."/>
            <person name="Nagaraj S."/>
            <person name="Vavikolanu K."/>
            <person name="Aluvathingal J."/>
            <person name="Nadendla S."/>
            <person name="Sichtig H."/>
        </authorList>
    </citation>
    <scope>NUCLEOTIDE SEQUENCE [LARGE SCALE GENOMIC DNA]</scope>
    <source>
        <strain evidence="1 2">FDAARGOS_396</strain>
    </source>
</reference>
<dbReference type="Proteomes" id="UP000220669">
    <property type="component" value="Unassembled WGS sequence"/>
</dbReference>
<evidence type="ECO:0000313" key="2">
    <source>
        <dbReference type="Proteomes" id="UP000220669"/>
    </source>
</evidence>
<proteinExistence type="predicted"/>
<gene>
    <name evidence="1" type="ORF">CRM96_16580</name>
</gene>